<dbReference type="InterPro" id="IPR043168">
    <property type="entry name" value="DegV_C"/>
</dbReference>
<dbReference type="InterPro" id="IPR003797">
    <property type="entry name" value="DegV"/>
</dbReference>
<dbReference type="NCBIfam" id="TIGR00762">
    <property type="entry name" value="DegV"/>
    <property type="match status" value="1"/>
</dbReference>
<dbReference type="Gene3D" id="2.20.28.50">
    <property type="entry name" value="degv family protein"/>
    <property type="match status" value="1"/>
</dbReference>
<dbReference type="Pfam" id="PF02645">
    <property type="entry name" value="DegV"/>
    <property type="match status" value="1"/>
</dbReference>
<dbReference type="PANTHER" id="PTHR33434:SF3">
    <property type="entry name" value="DEGV DOMAIN-CONTAINING PROTEIN YITS"/>
    <property type="match status" value="1"/>
</dbReference>
<evidence type="ECO:0000256" key="1">
    <source>
        <dbReference type="ARBA" id="ARBA00003238"/>
    </source>
</evidence>
<dbReference type="Gene3D" id="3.30.1180.10">
    <property type="match status" value="1"/>
</dbReference>
<organism evidence="3 4">
    <name type="scientific">Acetanaerobacterium elongatum</name>
    <dbReference type="NCBI Taxonomy" id="258515"/>
    <lineage>
        <taxon>Bacteria</taxon>
        <taxon>Bacillati</taxon>
        <taxon>Bacillota</taxon>
        <taxon>Clostridia</taxon>
        <taxon>Eubacteriales</taxon>
        <taxon>Oscillospiraceae</taxon>
        <taxon>Acetanaerobacterium</taxon>
    </lineage>
</organism>
<reference evidence="3 4" key="1">
    <citation type="submission" date="2016-10" db="EMBL/GenBank/DDBJ databases">
        <authorList>
            <person name="de Groot N.N."/>
        </authorList>
    </citation>
    <scope>NUCLEOTIDE SEQUENCE [LARGE SCALE GENOMIC DNA]</scope>
    <source>
        <strain evidence="3 4">CGMCC 1.5012</strain>
    </source>
</reference>
<dbReference type="EMBL" id="FNID01000002">
    <property type="protein sequence ID" value="SDM60726.1"/>
    <property type="molecule type" value="Genomic_DNA"/>
</dbReference>
<keyword evidence="2" id="KW-0446">Lipid-binding</keyword>
<evidence type="ECO:0000256" key="2">
    <source>
        <dbReference type="ARBA" id="ARBA00023121"/>
    </source>
</evidence>
<dbReference type="Proteomes" id="UP000199182">
    <property type="component" value="Unassembled WGS sequence"/>
</dbReference>
<dbReference type="STRING" id="258515.SAMN05192585_10251"/>
<dbReference type="PROSITE" id="PS51482">
    <property type="entry name" value="DEGV"/>
    <property type="match status" value="1"/>
</dbReference>
<gene>
    <name evidence="3" type="ORF">SAMN05192585_10251</name>
</gene>
<name>A0A1G9ULD7_9FIRM</name>
<dbReference type="InterPro" id="IPR050270">
    <property type="entry name" value="DegV_domain_contain"/>
</dbReference>
<dbReference type="OrthoDB" id="9780660at2"/>
<dbReference type="AlphaFoldDB" id="A0A1G9ULD7"/>
<evidence type="ECO:0000313" key="4">
    <source>
        <dbReference type="Proteomes" id="UP000199182"/>
    </source>
</evidence>
<accession>A0A1G9ULD7</accession>
<dbReference type="Gene3D" id="3.40.50.10440">
    <property type="entry name" value="Dihydroxyacetone kinase, domain 1"/>
    <property type="match status" value="1"/>
</dbReference>
<dbReference type="PANTHER" id="PTHR33434">
    <property type="entry name" value="DEGV DOMAIN-CONTAINING PROTEIN DR_1986-RELATED"/>
    <property type="match status" value="1"/>
</dbReference>
<comment type="function">
    <text evidence="1">May bind long-chain fatty acids, such as palmitate, and may play a role in lipid transport or fatty acid metabolism.</text>
</comment>
<sequence>MREYCIVTDSTSDLPLEIINELGLIVIPLEFQLEGKVYQHYPDAREYGYHEFYERLRAGNLSTTSQINYTTYEAYFEPILKEGKDILYICFSSGLSGTYNASVLACNDLAERFPGSKVYSVDSRAASAGEGLLVYHAAQKKAQGMDIDTLKDWVTENRDHLCHWFTVDDLNHLKRGGRVTAVSAAVGTALGIKPVLHVDNDGHLIPMQKVRGRRKSLEAMVEQMVLTCTEPDGQTILIGHGDSPEDAAATAALVKEKFPTVARVVLTYIGPVIGAHSGPGTIALFFMGTHK</sequence>
<evidence type="ECO:0000313" key="3">
    <source>
        <dbReference type="EMBL" id="SDM60726.1"/>
    </source>
</evidence>
<dbReference type="SUPFAM" id="SSF82549">
    <property type="entry name" value="DAK1/DegV-like"/>
    <property type="match status" value="1"/>
</dbReference>
<dbReference type="GO" id="GO:0008289">
    <property type="term" value="F:lipid binding"/>
    <property type="evidence" value="ECO:0007669"/>
    <property type="project" value="UniProtKB-KW"/>
</dbReference>
<protein>
    <submittedName>
        <fullName evidence="3">EDD domain protein, DegV family</fullName>
    </submittedName>
</protein>
<proteinExistence type="predicted"/>
<keyword evidence="4" id="KW-1185">Reference proteome</keyword>